<reference evidence="4" key="1">
    <citation type="submission" date="2021-04" db="EMBL/GenBank/DDBJ databases">
        <authorList>
            <person name="Chebbi M.A.C M."/>
        </authorList>
    </citation>
    <scope>NUCLEOTIDE SEQUENCE</scope>
</reference>
<dbReference type="Pfam" id="PF00400">
    <property type="entry name" value="WD40"/>
    <property type="match status" value="3"/>
</dbReference>
<dbReference type="InterPro" id="IPR051350">
    <property type="entry name" value="WD_repeat-ST_regulator"/>
</dbReference>
<dbReference type="GO" id="GO:0005634">
    <property type="term" value="C:nucleus"/>
    <property type="evidence" value="ECO:0007669"/>
    <property type="project" value="TreeGrafter"/>
</dbReference>
<dbReference type="AlphaFoldDB" id="A0A8J2MLI0"/>
<evidence type="ECO:0000256" key="3">
    <source>
        <dbReference type="PROSITE-ProRule" id="PRU00221"/>
    </source>
</evidence>
<protein>
    <submittedName>
        <fullName evidence="4">Similar to WDR13: WD repeat-containing protein 13 (Pan troglodytes)</fullName>
    </submittedName>
</protein>
<keyword evidence="2" id="KW-0677">Repeat</keyword>
<name>A0A8J2MLI0_COTCN</name>
<organism evidence="4 5">
    <name type="scientific">Cotesia congregata</name>
    <name type="common">Parasitoid wasp</name>
    <name type="synonym">Apanteles congregatus</name>
    <dbReference type="NCBI Taxonomy" id="51543"/>
    <lineage>
        <taxon>Eukaryota</taxon>
        <taxon>Metazoa</taxon>
        <taxon>Ecdysozoa</taxon>
        <taxon>Arthropoda</taxon>
        <taxon>Hexapoda</taxon>
        <taxon>Insecta</taxon>
        <taxon>Pterygota</taxon>
        <taxon>Neoptera</taxon>
        <taxon>Endopterygota</taxon>
        <taxon>Hymenoptera</taxon>
        <taxon>Apocrita</taxon>
        <taxon>Ichneumonoidea</taxon>
        <taxon>Braconidae</taxon>
        <taxon>Microgastrinae</taxon>
        <taxon>Cotesia</taxon>
    </lineage>
</organism>
<dbReference type="PROSITE" id="PS50082">
    <property type="entry name" value="WD_REPEATS_2"/>
    <property type="match status" value="2"/>
</dbReference>
<evidence type="ECO:0000313" key="5">
    <source>
        <dbReference type="Proteomes" id="UP000786811"/>
    </source>
</evidence>
<dbReference type="PROSITE" id="PS50294">
    <property type="entry name" value="WD_REPEATS_REGION"/>
    <property type="match status" value="2"/>
</dbReference>
<dbReference type="InterPro" id="IPR015943">
    <property type="entry name" value="WD40/YVTN_repeat-like_dom_sf"/>
</dbReference>
<dbReference type="PANTHER" id="PTHR22838">
    <property type="entry name" value="WD REPEAT PROTEIN 26-RELATED"/>
    <property type="match status" value="1"/>
</dbReference>
<gene>
    <name evidence="4" type="ORF">HICCMSTLAB_LOCUS6379</name>
</gene>
<feature type="repeat" description="WD" evidence="3">
    <location>
        <begin position="168"/>
        <end position="209"/>
    </location>
</feature>
<evidence type="ECO:0000313" key="4">
    <source>
        <dbReference type="EMBL" id="CAG5092805.1"/>
    </source>
</evidence>
<keyword evidence="1 3" id="KW-0853">WD repeat</keyword>
<sequence length="439" mass="48027">MKMSTNSSIANKTGLMWQQQVFALDAKYNSRRASGQPGFGLLYLRRRNQLLREKNPANTETRLSYVKLRAELFNLRYGSPSDCVSLSSRASIDGISESSIIKERSIKKSTAESFAFAGVHHVFDQHKGAITSLKFANNDRSRLCCASFDGTITICDVTNTPPKILVRLEDHKKGVTAIDWSISNDFIVSSSLDATVRLWGITEDSTTVCLRTVGDQVRSEVLCCGFVPANNNLVITGNAVGLLQVLNISTGIYPRGGTSKIGGKVLSLTCEESGGSLIWAGNDKGIIVSLRLESGSGRLSKLRRIETVGNAAITSLSWRSWLSRDAPSPTLLISSACNAVFLYRVTDLQGTLKIWRNYPLKHRQYLVRSTFCPQMGACLIASGSEDGSVHLLDTSRDGKAAQVNRLHGHSAPILALSFNYDESHLATGDHQGLIIIWRN</sequence>
<evidence type="ECO:0000256" key="2">
    <source>
        <dbReference type="ARBA" id="ARBA00022737"/>
    </source>
</evidence>
<dbReference type="SMART" id="SM00320">
    <property type="entry name" value="WD40"/>
    <property type="match status" value="6"/>
</dbReference>
<feature type="repeat" description="WD" evidence="3">
    <location>
        <begin position="406"/>
        <end position="439"/>
    </location>
</feature>
<dbReference type="OrthoDB" id="1932312at2759"/>
<dbReference type="SUPFAM" id="SSF50978">
    <property type="entry name" value="WD40 repeat-like"/>
    <property type="match status" value="1"/>
</dbReference>
<comment type="caution">
    <text evidence="4">The sequence shown here is derived from an EMBL/GenBank/DDBJ whole genome shotgun (WGS) entry which is preliminary data.</text>
</comment>
<dbReference type="InterPro" id="IPR001680">
    <property type="entry name" value="WD40_rpt"/>
</dbReference>
<evidence type="ECO:0000256" key="1">
    <source>
        <dbReference type="ARBA" id="ARBA00022574"/>
    </source>
</evidence>
<dbReference type="InterPro" id="IPR036322">
    <property type="entry name" value="WD40_repeat_dom_sf"/>
</dbReference>
<keyword evidence="5" id="KW-1185">Reference proteome</keyword>
<proteinExistence type="predicted"/>
<dbReference type="EMBL" id="CAJNRD030001120">
    <property type="protein sequence ID" value="CAG5092805.1"/>
    <property type="molecule type" value="Genomic_DNA"/>
</dbReference>
<dbReference type="GO" id="GO:1990841">
    <property type="term" value="F:promoter-specific chromatin binding"/>
    <property type="evidence" value="ECO:0007669"/>
    <property type="project" value="TreeGrafter"/>
</dbReference>
<dbReference type="Gene3D" id="2.130.10.10">
    <property type="entry name" value="YVTN repeat-like/Quinoprotein amine dehydrogenase"/>
    <property type="match status" value="2"/>
</dbReference>
<accession>A0A8J2MLI0</accession>
<dbReference type="Proteomes" id="UP000786811">
    <property type="component" value="Unassembled WGS sequence"/>
</dbReference>
<dbReference type="PANTHER" id="PTHR22838:SF4">
    <property type="entry name" value="WD REPEAT-CONTAINING PROTEIN 13"/>
    <property type="match status" value="1"/>
</dbReference>